<feature type="domain" description="Bacillithiol biosynthesis BshC N-terminal Rossmann-like" evidence="3">
    <location>
        <begin position="17"/>
        <end position="369"/>
    </location>
</feature>
<evidence type="ECO:0000259" key="4">
    <source>
        <dbReference type="Pfam" id="PF24850"/>
    </source>
</evidence>
<gene>
    <name evidence="2 5" type="primary">bshC</name>
    <name evidence="5" type="ORF">DBX24_03760</name>
</gene>
<sequence length="528" mass="62033">MQAQSIEIPFQDIDSIPLLIKDFLNHKLSDFSNYTFSLENIKERIKEKKEAFSTEKRQILSQVLAEQYQDFELTQAQTQNLEALKESDTFSITTGHQLNLFTGPSFFIYKILQTIKTAEYLNQKLGEKVVPVFWMASEDHDFEEINHFKTPSHYYEFKAHSGGAVGRIKVEDQSFISEFEKEFKDTVFGTELILWMKEAYAKGNTLSQATRSIAQRLFASYGLLCIDGDHPQLKQQMTNIFRDELLHQSLKRESQRLVDFLSQDYKKVQVNPRDINLFYLTNTRNRIELQNENFKVVDTELSFTKKEMLAELSHPERISPNALMRPIYQETVLPNLAYIGGNAEIMYWLELKDYFQYLNLPYPILIPRNSMLFLTEKTLKKIHKLGLSINDFFRNFAQVISEQLLKNQPLEALLKEKENTLKKLFGELKTKASLTDISFRNLLEAEEKRQTKSFLRMQKRLLKAEKIKQSERLEQLERLFLEVHPMQNWQERVINFSSFYADEGQQWLKTCYEKMNVEKAVVCAISSN</sequence>
<dbReference type="KEGG" id="bcad:DBX24_03760"/>
<evidence type="ECO:0000256" key="2">
    <source>
        <dbReference type="HAMAP-Rule" id="MF_01867"/>
    </source>
</evidence>
<feature type="domain" description="Bacillithiol biosynthesis BshC C-terminal coiled-coil" evidence="4">
    <location>
        <begin position="372"/>
        <end position="517"/>
    </location>
</feature>
<keyword evidence="1 2" id="KW-0436">Ligase</keyword>
<keyword evidence="6" id="KW-1185">Reference proteome</keyword>
<dbReference type="InterPro" id="IPR055398">
    <property type="entry name" value="Rossmann-like_BshC"/>
</dbReference>
<dbReference type="InterPro" id="IPR055399">
    <property type="entry name" value="CC_BshC"/>
</dbReference>
<dbReference type="GO" id="GO:0016874">
    <property type="term" value="F:ligase activity"/>
    <property type="evidence" value="ECO:0007669"/>
    <property type="project" value="UniProtKB-UniRule"/>
</dbReference>
<evidence type="ECO:0000259" key="3">
    <source>
        <dbReference type="Pfam" id="PF10079"/>
    </source>
</evidence>
<dbReference type="NCBIfam" id="TIGR03998">
    <property type="entry name" value="thiol_BshC"/>
    <property type="match status" value="1"/>
</dbReference>
<evidence type="ECO:0000313" key="6">
    <source>
        <dbReference type="Proteomes" id="UP000464318"/>
    </source>
</evidence>
<evidence type="ECO:0000256" key="1">
    <source>
        <dbReference type="ARBA" id="ARBA00022598"/>
    </source>
</evidence>
<dbReference type="RefSeq" id="WP_160224032.1">
    <property type="nucleotide sequence ID" value="NZ_CP029149.1"/>
</dbReference>
<dbReference type="Pfam" id="PF24850">
    <property type="entry name" value="CC_BshC"/>
    <property type="match status" value="1"/>
</dbReference>
<dbReference type="OrthoDB" id="9765151at2"/>
<accession>A0A6P1QWJ1</accession>
<dbReference type="InterPro" id="IPR011199">
    <property type="entry name" value="Bacillithiol_biosynth_BshC"/>
</dbReference>
<dbReference type="Pfam" id="PF10079">
    <property type="entry name" value="Rossmann-like_BshC"/>
    <property type="match status" value="1"/>
</dbReference>
<dbReference type="EC" id="6.-.-.-" evidence="2"/>
<dbReference type="Proteomes" id="UP000464318">
    <property type="component" value="Chromosome"/>
</dbReference>
<dbReference type="PIRSF" id="PIRSF012535">
    <property type="entry name" value="UCP012535"/>
    <property type="match status" value="1"/>
</dbReference>
<dbReference type="EMBL" id="CP029149">
    <property type="protein sequence ID" value="QHN65074.1"/>
    <property type="molecule type" value="Genomic_DNA"/>
</dbReference>
<evidence type="ECO:0000313" key="5">
    <source>
        <dbReference type="EMBL" id="QHN65074.1"/>
    </source>
</evidence>
<organism evidence="5 6">
    <name type="scientific">Bergeyella cardium</name>
    <dbReference type="NCBI Taxonomy" id="1585976"/>
    <lineage>
        <taxon>Bacteria</taxon>
        <taxon>Pseudomonadati</taxon>
        <taxon>Bacteroidota</taxon>
        <taxon>Flavobacteriia</taxon>
        <taxon>Flavobacteriales</taxon>
        <taxon>Weeksellaceae</taxon>
        <taxon>Bergeyella</taxon>
    </lineage>
</organism>
<protein>
    <recommendedName>
        <fullName evidence="2">Putative cysteine ligase BshC</fullName>
        <ecNumber evidence="2">6.-.-.-</ecNumber>
    </recommendedName>
</protein>
<comment type="similarity">
    <text evidence="2">Belongs to the BshC family.</text>
</comment>
<dbReference type="AlphaFoldDB" id="A0A6P1QWJ1"/>
<dbReference type="HAMAP" id="MF_01867">
    <property type="entry name" value="BshC"/>
    <property type="match status" value="1"/>
</dbReference>
<reference evidence="5 6" key="1">
    <citation type="submission" date="2018-04" db="EMBL/GenBank/DDBJ databases">
        <title>Characteristic and Complete Genome Sequencing of A Novel Member of Infective Endocarditis Causative Bacteria: Bergeyella cardium QL-PH.</title>
        <authorList>
            <person name="Pan H."/>
            <person name="Sun E."/>
            <person name="Zhang Y."/>
        </authorList>
    </citation>
    <scope>NUCLEOTIDE SEQUENCE [LARGE SCALE GENOMIC DNA]</scope>
    <source>
        <strain evidence="5 6">HPQL</strain>
    </source>
</reference>
<proteinExistence type="inferred from homology"/>
<name>A0A6P1QWJ1_9FLAO</name>